<sequence>MSFNIGLSGLYAANKSLDVTGNNIANVATTGFKSSRAEFADQYAQSIRGTSGQTNVGSGVSTAAVSQQFTQGTLTTGTANSLDLAINGNGFFMLSNNGEKLYTRAGAFHTDKEGFVVNSAGQNLQGYNVDANGAVVTGALNNLRVDSSNLEPRATTLITNKANLNSTTALPTVATFDPTDTKSYNMKYSTPIYDTQGNAHTLDQYFVKTGTNTWSMYSLVDGRNISDPATKTPDVVDVTADKVDLSFDSNGSLIVTAPVAPATGAPPTDGANIKFDAASGTFNITGWVPAVKTGTGTTAKWESNGATSSPIKLNMLSTTQTASVSGLIAQDQDGYATGQLSSMSVDATGNLFATYTNGKSQVIGQVSLTNFANVQGLAPAGGTNWRETFASGVPVSGAPESGTLGYITGQALEDSNVDLTGELVNLIKAQSNYQANAKTISTQSTIMQTTIQMT</sequence>
<feature type="domain" description="Flagellar hook protein FlgE D2" evidence="8">
    <location>
        <begin position="163"/>
        <end position="335"/>
    </location>
</feature>
<evidence type="ECO:0000313" key="10">
    <source>
        <dbReference type="EMBL" id="KFE57825.1"/>
    </source>
</evidence>
<keyword evidence="10" id="KW-0282">Flagellum</keyword>
<dbReference type="RefSeq" id="WP_032625446.1">
    <property type="nucleotide sequence ID" value="NZ_JPQU01000015.1"/>
</dbReference>
<comment type="similarity">
    <text evidence="2 5">Belongs to the flagella basal body rod proteins family.</text>
</comment>
<keyword evidence="4 5" id="KW-0975">Bacterial flagellum</keyword>
<dbReference type="GO" id="GO:0009424">
    <property type="term" value="C:bacterial-type flagellum hook"/>
    <property type="evidence" value="ECO:0007669"/>
    <property type="project" value="TreeGrafter"/>
</dbReference>
<name>A0A085VQW2_PSESX</name>
<evidence type="ECO:0000256" key="5">
    <source>
        <dbReference type="RuleBase" id="RU362116"/>
    </source>
</evidence>
<evidence type="ECO:0000259" key="6">
    <source>
        <dbReference type="Pfam" id="PF00460"/>
    </source>
</evidence>
<dbReference type="Pfam" id="PF00460">
    <property type="entry name" value="Flg_bb_rod"/>
    <property type="match status" value="1"/>
</dbReference>
<dbReference type="InterPro" id="IPR011491">
    <property type="entry name" value="FlgE_D2"/>
</dbReference>
<dbReference type="SUPFAM" id="SSF117143">
    <property type="entry name" value="Flagellar hook protein flgE"/>
    <property type="match status" value="1"/>
</dbReference>
<dbReference type="Pfam" id="PF07559">
    <property type="entry name" value="FlgE_D2"/>
    <property type="match status" value="1"/>
</dbReference>
<dbReference type="Proteomes" id="UP000028631">
    <property type="component" value="Unassembled WGS sequence"/>
</dbReference>
<dbReference type="PROSITE" id="PS00588">
    <property type="entry name" value="FLAGELLA_BB_ROD"/>
    <property type="match status" value="1"/>
</dbReference>
<dbReference type="InterPro" id="IPR053967">
    <property type="entry name" value="LlgE_F_G-like_D1"/>
</dbReference>
<dbReference type="Pfam" id="PF06429">
    <property type="entry name" value="Flg_bbr_C"/>
    <property type="match status" value="1"/>
</dbReference>
<evidence type="ECO:0000259" key="9">
    <source>
        <dbReference type="Pfam" id="PF22692"/>
    </source>
</evidence>
<dbReference type="OrthoDB" id="8578401at2"/>
<evidence type="ECO:0000256" key="4">
    <source>
        <dbReference type="ARBA" id="ARBA00023143"/>
    </source>
</evidence>
<keyword evidence="11" id="KW-1185">Reference proteome</keyword>
<dbReference type="GO" id="GO:0071978">
    <property type="term" value="P:bacterial-type flagellum-dependent swarming motility"/>
    <property type="evidence" value="ECO:0007669"/>
    <property type="project" value="TreeGrafter"/>
</dbReference>
<evidence type="ECO:0000259" key="7">
    <source>
        <dbReference type="Pfam" id="PF06429"/>
    </source>
</evidence>
<comment type="subcellular location">
    <subcellularLocation>
        <location evidence="1 5">Bacterial flagellum basal body</location>
    </subcellularLocation>
</comment>
<organism evidence="10 11">
    <name type="scientific">Pseudomonas syringae</name>
    <dbReference type="NCBI Taxonomy" id="317"/>
    <lineage>
        <taxon>Bacteria</taxon>
        <taxon>Pseudomonadati</taxon>
        <taxon>Pseudomonadota</taxon>
        <taxon>Gammaproteobacteria</taxon>
        <taxon>Pseudomonadales</taxon>
        <taxon>Pseudomonadaceae</taxon>
        <taxon>Pseudomonas</taxon>
    </lineage>
</organism>
<accession>A0A085VQW2</accession>
<dbReference type="InterPro" id="IPR001444">
    <property type="entry name" value="Flag_bb_rod_N"/>
</dbReference>
<comment type="function">
    <text evidence="5">A flexible structure which links the flagellar filament to the drive apparatus in the basal body.</text>
</comment>
<dbReference type="PANTHER" id="PTHR30435">
    <property type="entry name" value="FLAGELLAR PROTEIN"/>
    <property type="match status" value="1"/>
</dbReference>
<dbReference type="EMBL" id="JPQU01000015">
    <property type="protein sequence ID" value="KFE57825.1"/>
    <property type="molecule type" value="Genomic_DNA"/>
</dbReference>
<evidence type="ECO:0000256" key="2">
    <source>
        <dbReference type="ARBA" id="ARBA00009677"/>
    </source>
</evidence>
<dbReference type="Gene3D" id="2.60.98.20">
    <property type="entry name" value="Flagellar hook protein FlgE"/>
    <property type="match status" value="1"/>
</dbReference>
<keyword evidence="10" id="KW-0966">Cell projection</keyword>
<proteinExistence type="inferred from homology"/>
<dbReference type="InterPro" id="IPR019776">
    <property type="entry name" value="Flagellar_basal_body_rod_CS"/>
</dbReference>
<dbReference type="PANTHER" id="PTHR30435:SF1">
    <property type="entry name" value="FLAGELLAR HOOK PROTEIN FLGE"/>
    <property type="match status" value="1"/>
</dbReference>
<dbReference type="GO" id="GO:0009425">
    <property type="term" value="C:bacterial-type flagellum basal body"/>
    <property type="evidence" value="ECO:0007669"/>
    <property type="project" value="UniProtKB-SubCell"/>
</dbReference>
<protein>
    <recommendedName>
        <fullName evidence="3 5">Flagellar hook protein FlgE</fullName>
    </recommendedName>
</protein>
<comment type="caution">
    <text evidence="10">The sequence shown here is derived from an EMBL/GenBank/DDBJ whole genome shotgun (WGS) entry which is preliminary data.</text>
</comment>
<dbReference type="AlphaFoldDB" id="A0A085VQW2"/>
<keyword evidence="10" id="KW-0969">Cilium</keyword>
<evidence type="ECO:0000256" key="3">
    <source>
        <dbReference type="ARBA" id="ARBA00019015"/>
    </source>
</evidence>
<dbReference type="InterPro" id="IPR037058">
    <property type="entry name" value="Falgellar_hook_FlgE_sf"/>
</dbReference>
<dbReference type="InterPro" id="IPR020013">
    <property type="entry name" value="Flagellar_FlgE/F/G"/>
</dbReference>
<evidence type="ECO:0000313" key="11">
    <source>
        <dbReference type="Proteomes" id="UP000028631"/>
    </source>
</evidence>
<dbReference type="InterPro" id="IPR037925">
    <property type="entry name" value="FlgE/F/G-like"/>
</dbReference>
<dbReference type="Pfam" id="PF22692">
    <property type="entry name" value="LlgE_F_G_D1"/>
    <property type="match status" value="1"/>
</dbReference>
<dbReference type="GO" id="GO:0005829">
    <property type="term" value="C:cytosol"/>
    <property type="evidence" value="ECO:0007669"/>
    <property type="project" value="TreeGrafter"/>
</dbReference>
<dbReference type="NCBIfam" id="TIGR03506">
    <property type="entry name" value="FlgEFG_subfam"/>
    <property type="match status" value="1"/>
</dbReference>
<feature type="domain" description="Flagellar hook protein FlgE/F/G-like D1" evidence="9">
    <location>
        <begin position="85"/>
        <end position="126"/>
    </location>
</feature>
<feature type="domain" description="Flagellar basal-body/hook protein C-terminal" evidence="7">
    <location>
        <begin position="410"/>
        <end position="453"/>
    </location>
</feature>
<feature type="domain" description="Flagellar basal body rod protein N-terminal" evidence="6">
    <location>
        <begin position="4"/>
        <end position="33"/>
    </location>
</feature>
<reference evidence="10 11" key="1">
    <citation type="submission" date="2014-07" db="EMBL/GenBank/DDBJ databases">
        <title>Draft Genome Sequences of Environmental Pseudomonas syringae strains.</title>
        <authorList>
            <person name="Baltrus D.A."/>
            <person name="Berge O."/>
            <person name="Morris C."/>
        </authorList>
    </citation>
    <scope>NUCLEOTIDE SEQUENCE [LARGE SCALE GENOMIC DNA]</scope>
    <source>
        <strain evidence="10 11">GAW0119</strain>
    </source>
</reference>
<evidence type="ECO:0000259" key="8">
    <source>
        <dbReference type="Pfam" id="PF07559"/>
    </source>
</evidence>
<dbReference type="NCBIfam" id="NF004238">
    <property type="entry name" value="PRK05682.1-1"/>
    <property type="match status" value="1"/>
</dbReference>
<gene>
    <name evidence="10" type="ORF">IV01_01815</name>
</gene>
<dbReference type="PATRIC" id="fig|317.175.peg.388"/>
<evidence type="ECO:0000256" key="1">
    <source>
        <dbReference type="ARBA" id="ARBA00004117"/>
    </source>
</evidence>
<dbReference type="InterPro" id="IPR010930">
    <property type="entry name" value="Flg_bb/hook_C_dom"/>
</dbReference>